<evidence type="ECO:0000313" key="2">
    <source>
        <dbReference type="Proteomes" id="UP000054279"/>
    </source>
</evidence>
<dbReference type="HOGENOM" id="CLU_3033912_0_0_1"/>
<dbReference type="EMBL" id="KN837624">
    <property type="protein sequence ID" value="KIJ23618.1"/>
    <property type="molecule type" value="Genomic_DNA"/>
</dbReference>
<organism evidence="1 2">
    <name type="scientific">Sphaerobolus stellatus (strain SS14)</name>
    <dbReference type="NCBI Taxonomy" id="990650"/>
    <lineage>
        <taxon>Eukaryota</taxon>
        <taxon>Fungi</taxon>
        <taxon>Dikarya</taxon>
        <taxon>Basidiomycota</taxon>
        <taxon>Agaricomycotina</taxon>
        <taxon>Agaricomycetes</taxon>
        <taxon>Phallomycetidae</taxon>
        <taxon>Geastrales</taxon>
        <taxon>Sphaerobolaceae</taxon>
        <taxon>Sphaerobolus</taxon>
    </lineage>
</organism>
<sequence length="55" mass="6107">MTAVVTVGTMIWWKTLEERRTLARRSTNPVRTLYLISRTSSSAVDGTSPTKPGIL</sequence>
<keyword evidence="2" id="KW-1185">Reference proteome</keyword>
<name>A0A0C9T416_SPHS4</name>
<dbReference type="Proteomes" id="UP000054279">
    <property type="component" value="Unassembled WGS sequence"/>
</dbReference>
<protein>
    <submittedName>
        <fullName evidence="1">Uncharacterized protein</fullName>
    </submittedName>
</protein>
<reference evidence="1 2" key="1">
    <citation type="submission" date="2014-06" db="EMBL/GenBank/DDBJ databases">
        <title>Evolutionary Origins and Diversification of the Mycorrhizal Mutualists.</title>
        <authorList>
            <consortium name="DOE Joint Genome Institute"/>
            <consortium name="Mycorrhizal Genomics Consortium"/>
            <person name="Kohler A."/>
            <person name="Kuo A."/>
            <person name="Nagy L.G."/>
            <person name="Floudas D."/>
            <person name="Copeland A."/>
            <person name="Barry K.W."/>
            <person name="Cichocki N."/>
            <person name="Veneault-Fourrey C."/>
            <person name="LaButti K."/>
            <person name="Lindquist E.A."/>
            <person name="Lipzen A."/>
            <person name="Lundell T."/>
            <person name="Morin E."/>
            <person name="Murat C."/>
            <person name="Riley R."/>
            <person name="Ohm R."/>
            <person name="Sun H."/>
            <person name="Tunlid A."/>
            <person name="Henrissat B."/>
            <person name="Grigoriev I.V."/>
            <person name="Hibbett D.S."/>
            <person name="Martin F."/>
        </authorList>
    </citation>
    <scope>NUCLEOTIDE SEQUENCE [LARGE SCALE GENOMIC DNA]</scope>
    <source>
        <strain evidence="1 2">SS14</strain>
    </source>
</reference>
<dbReference type="OrthoDB" id="2279611at2759"/>
<gene>
    <name evidence="1" type="ORF">M422DRAFT_275759</name>
</gene>
<evidence type="ECO:0000313" key="1">
    <source>
        <dbReference type="EMBL" id="KIJ23618.1"/>
    </source>
</evidence>
<accession>A0A0C9T416</accession>
<proteinExistence type="predicted"/>
<dbReference type="AlphaFoldDB" id="A0A0C9T416"/>